<evidence type="ECO:0000259" key="8">
    <source>
        <dbReference type="Pfam" id="PF00924"/>
    </source>
</evidence>
<dbReference type="Gene3D" id="2.30.30.60">
    <property type="match status" value="1"/>
</dbReference>
<comment type="caution">
    <text evidence="11">The sequence shown here is derived from an EMBL/GenBank/DDBJ whole genome shotgun (WGS) entry which is preliminary data.</text>
</comment>
<feature type="transmembrane region" description="Helical" evidence="7">
    <location>
        <begin position="162"/>
        <end position="184"/>
    </location>
</feature>
<evidence type="ECO:0000256" key="7">
    <source>
        <dbReference type="SAM" id="Phobius"/>
    </source>
</evidence>
<dbReference type="InterPro" id="IPR006685">
    <property type="entry name" value="MscS_channel_2nd"/>
</dbReference>
<evidence type="ECO:0000256" key="4">
    <source>
        <dbReference type="ARBA" id="ARBA00022692"/>
    </source>
</evidence>
<dbReference type="Pfam" id="PF21082">
    <property type="entry name" value="MS_channel_3rd"/>
    <property type="match status" value="1"/>
</dbReference>
<evidence type="ECO:0000256" key="6">
    <source>
        <dbReference type="ARBA" id="ARBA00023136"/>
    </source>
</evidence>
<evidence type="ECO:0000256" key="1">
    <source>
        <dbReference type="ARBA" id="ARBA00004651"/>
    </source>
</evidence>
<keyword evidence="6 7" id="KW-0472">Membrane</keyword>
<proteinExistence type="inferred from homology"/>
<dbReference type="InterPro" id="IPR011066">
    <property type="entry name" value="MscS_channel_C_sf"/>
</dbReference>
<dbReference type="EMBL" id="BJFL01000015">
    <property type="protein sequence ID" value="GDY31561.1"/>
    <property type="molecule type" value="Genomic_DNA"/>
</dbReference>
<reference evidence="12" key="1">
    <citation type="submission" date="2019-04" db="EMBL/GenBank/DDBJ databases">
        <title>Draft genome sequence of Pseudonocardiaceae bacterium SL3-2-4.</title>
        <authorList>
            <person name="Ningsih F."/>
            <person name="Yokota A."/>
            <person name="Sakai Y."/>
            <person name="Nanatani K."/>
            <person name="Yabe S."/>
            <person name="Oetari A."/>
            <person name="Sjamsuridzal W."/>
        </authorList>
    </citation>
    <scope>NUCLEOTIDE SEQUENCE [LARGE SCALE GENOMIC DNA]</scope>
    <source>
        <strain evidence="12">SL3-2-4</strain>
    </source>
</reference>
<accession>A0A4D4J4W5</accession>
<keyword evidence="3" id="KW-1003">Cell membrane</keyword>
<evidence type="ECO:0000256" key="5">
    <source>
        <dbReference type="ARBA" id="ARBA00022989"/>
    </source>
</evidence>
<dbReference type="FunFam" id="1.10.287.1260:FF:000005">
    <property type="entry name" value="Mechanosensitive ion channel family protein"/>
    <property type="match status" value="1"/>
</dbReference>
<feature type="transmembrane region" description="Helical" evidence="7">
    <location>
        <begin position="136"/>
        <end position="156"/>
    </location>
</feature>
<comment type="similarity">
    <text evidence="2">Belongs to the MscS (TC 1.A.23) family.</text>
</comment>
<dbReference type="InterPro" id="IPR011014">
    <property type="entry name" value="MscS_channel_TM-2"/>
</dbReference>
<evidence type="ECO:0000259" key="10">
    <source>
        <dbReference type="Pfam" id="PF21088"/>
    </source>
</evidence>
<feature type="domain" description="Mechanosensitive ion channel MscS C-terminal" evidence="9">
    <location>
        <begin position="253"/>
        <end position="339"/>
    </location>
</feature>
<dbReference type="Gene3D" id="3.30.70.100">
    <property type="match status" value="1"/>
</dbReference>
<feature type="transmembrane region" description="Helical" evidence="7">
    <location>
        <begin position="58"/>
        <end position="83"/>
    </location>
</feature>
<name>A0A4D4J4W5_9PSEU</name>
<dbReference type="InterPro" id="IPR045276">
    <property type="entry name" value="YbiO_bact"/>
</dbReference>
<dbReference type="InterPro" id="IPR010920">
    <property type="entry name" value="LSM_dom_sf"/>
</dbReference>
<dbReference type="RefSeq" id="WP_307722941.1">
    <property type="nucleotide sequence ID" value="NZ_BJFL01000015.1"/>
</dbReference>
<dbReference type="AlphaFoldDB" id="A0A4D4J4W5"/>
<keyword evidence="5 7" id="KW-1133">Transmembrane helix</keyword>
<evidence type="ECO:0000256" key="3">
    <source>
        <dbReference type="ARBA" id="ARBA00022475"/>
    </source>
</evidence>
<dbReference type="SUPFAM" id="SSF50182">
    <property type="entry name" value="Sm-like ribonucleoproteins"/>
    <property type="match status" value="1"/>
</dbReference>
<dbReference type="FunFam" id="2.30.30.60:FF:000001">
    <property type="entry name" value="MscS Mechanosensitive ion channel"/>
    <property type="match status" value="1"/>
</dbReference>
<keyword evidence="12" id="KW-1185">Reference proteome</keyword>
<dbReference type="GO" id="GO:0008381">
    <property type="term" value="F:mechanosensitive monoatomic ion channel activity"/>
    <property type="evidence" value="ECO:0007669"/>
    <property type="project" value="InterPro"/>
</dbReference>
<evidence type="ECO:0000259" key="9">
    <source>
        <dbReference type="Pfam" id="PF21082"/>
    </source>
</evidence>
<dbReference type="Pfam" id="PF21088">
    <property type="entry name" value="MS_channel_1st"/>
    <property type="match status" value="1"/>
</dbReference>
<dbReference type="Proteomes" id="UP000298860">
    <property type="component" value="Unassembled WGS sequence"/>
</dbReference>
<dbReference type="SUPFAM" id="SSF82861">
    <property type="entry name" value="Mechanosensitive channel protein MscS (YggB), transmembrane region"/>
    <property type="match status" value="1"/>
</dbReference>
<keyword evidence="4 7" id="KW-0812">Transmembrane</keyword>
<dbReference type="Gene3D" id="1.10.287.1260">
    <property type="match status" value="1"/>
</dbReference>
<gene>
    <name evidence="11" type="ORF">GTS_31940</name>
</gene>
<comment type="subcellular location">
    <subcellularLocation>
        <location evidence="1">Cell membrane</location>
        <topology evidence="1">Multi-pass membrane protein</topology>
    </subcellularLocation>
</comment>
<dbReference type="SUPFAM" id="SSF82689">
    <property type="entry name" value="Mechanosensitive channel protein MscS (YggB), C-terminal domain"/>
    <property type="match status" value="1"/>
</dbReference>
<feature type="domain" description="Mechanosensitive ion channel transmembrane helices 2/3" evidence="10">
    <location>
        <begin position="141"/>
        <end position="181"/>
    </location>
</feature>
<protein>
    <submittedName>
        <fullName evidence="11">Mechanosensitive ion channel protein MscS</fullName>
    </submittedName>
</protein>
<evidence type="ECO:0000313" key="11">
    <source>
        <dbReference type="EMBL" id="GDY31561.1"/>
    </source>
</evidence>
<sequence>MPLTALAGAGPAAAPGAPAPVAGRLVAAAPEPVTPNPTCGDAPGTWCQLFYDMTHTAWLAHLAQAVITPAVSILAIAVAAVLLRWLTHRLISRMTTDFAEGRVPAPLRPLRDRAAHRPQRGPVSARRAQRARTIGSLLKSIATFLIYGVAFLLALSKVGIDVAPIIASAGVVGIAVGFGAQNLVRDFLSGIFMMLEDQYGVGDVVDLGTASGEVESVGLRITRVRDLSGTVWYVRNGTITAVGNSTQHFAVAVVDVPVAYGADVDRAAEIVQTTARRAVAAPPLADDVLGDIEMLGVDNVTQEAVRLRLTVTTKPGRQWAVRRALTAEILAALEDAGIPAPLTGLLTALSGQGPGQSAAA</sequence>
<organism evidence="11 12">
    <name type="scientific">Gandjariella thermophila</name>
    <dbReference type="NCBI Taxonomy" id="1931992"/>
    <lineage>
        <taxon>Bacteria</taxon>
        <taxon>Bacillati</taxon>
        <taxon>Actinomycetota</taxon>
        <taxon>Actinomycetes</taxon>
        <taxon>Pseudonocardiales</taxon>
        <taxon>Pseudonocardiaceae</taxon>
        <taxon>Gandjariella</taxon>
    </lineage>
</organism>
<dbReference type="GO" id="GO:0005886">
    <property type="term" value="C:plasma membrane"/>
    <property type="evidence" value="ECO:0007669"/>
    <property type="project" value="UniProtKB-SubCell"/>
</dbReference>
<dbReference type="InterPro" id="IPR049142">
    <property type="entry name" value="MS_channel_1st"/>
</dbReference>
<dbReference type="InterPro" id="IPR023408">
    <property type="entry name" value="MscS_beta-dom_sf"/>
</dbReference>
<dbReference type="PANTHER" id="PTHR30460">
    <property type="entry name" value="MODERATE CONDUCTANCE MECHANOSENSITIVE CHANNEL YBIO"/>
    <property type="match status" value="1"/>
</dbReference>
<dbReference type="InterPro" id="IPR049278">
    <property type="entry name" value="MS_channel_C"/>
</dbReference>
<evidence type="ECO:0000256" key="2">
    <source>
        <dbReference type="ARBA" id="ARBA00008017"/>
    </source>
</evidence>
<evidence type="ECO:0000313" key="12">
    <source>
        <dbReference type="Proteomes" id="UP000298860"/>
    </source>
</evidence>
<dbReference type="Pfam" id="PF00924">
    <property type="entry name" value="MS_channel_2nd"/>
    <property type="match status" value="1"/>
</dbReference>
<feature type="domain" description="Mechanosensitive ion channel MscS" evidence="8">
    <location>
        <begin position="182"/>
        <end position="245"/>
    </location>
</feature>
<dbReference type="PANTHER" id="PTHR30460:SF0">
    <property type="entry name" value="MODERATE CONDUCTANCE MECHANOSENSITIVE CHANNEL YBIO"/>
    <property type="match status" value="1"/>
</dbReference>